<dbReference type="InterPro" id="IPR013087">
    <property type="entry name" value="Znf_C2H2_type"/>
</dbReference>
<dbReference type="Pfam" id="PF11917">
    <property type="entry name" value="DUF3435"/>
    <property type="match status" value="1"/>
</dbReference>
<feature type="compositionally biased region" description="Low complexity" evidence="2">
    <location>
        <begin position="708"/>
        <end position="717"/>
    </location>
</feature>
<dbReference type="PANTHER" id="PTHR37535:SF3">
    <property type="entry name" value="FLUG DOMAIN-CONTAINING PROTEIN"/>
    <property type="match status" value="1"/>
</dbReference>
<keyword evidence="1" id="KW-0862">Zinc</keyword>
<feature type="compositionally biased region" description="Basic and acidic residues" evidence="2">
    <location>
        <begin position="1000"/>
        <end position="1010"/>
    </location>
</feature>
<gene>
    <name evidence="5" type="ORF">BU23DRAFT_568519</name>
</gene>
<feature type="transmembrane region" description="Helical" evidence="3">
    <location>
        <begin position="220"/>
        <end position="243"/>
    </location>
</feature>
<dbReference type="GO" id="GO:0008270">
    <property type="term" value="F:zinc ion binding"/>
    <property type="evidence" value="ECO:0007669"/>
    <property type="project" value="UniProtKB-KW"/>
</dbReference>
<dbReference type="EMBL" id="ML976682">
    <property type="protein sequence ID" value="KAF1973216.1"/>
    <property type="molecule type" value="Genomic_DNA"/>
</dbReference>
<keyword evidence="3" id="KW-0812">Transmembrane</keyword>
<dbReference type="PANTHER" id="PTHR37535">
    <property type="entry name" value="FLUG DOMAIN PROTEIN"/>
    <property type="match status" value="1"/>
</dbReference>
<feature type="compositionally biased region" description="Low complexity" evidence="2">
    <location>
        <begin position="977"/>
        <end position="995"/>
    </location>
</feature>
<keyword evidence="3" id="KW-0472">Membrane</keyword>
<dbReference type="Proteomes" id="UP000800036">
    <property type="component" value="Unassembled WGS sequence"/>
</dbReference>
<feature type="region of interest" description="Disordered" evidence="2">
    <location>
        <begin position="1"/>
        <end position="26"/>
    </location>
</feature>
<feature type="region of interest" description="Disordered" evidence="2">
    <location>
        <begin position="668"/>
        <end position="792"/>
    </location>
</feature>
<keyword evidence="1" id="KW-0863">Zinc-finger</keyword>
<keyword evidence="1" id="KW-0479">Metal-binding</keyword>
<dbReference type="PROSITE" id="PS50157">
    <property type="entry name" value="ZINC_FINGER_C2H2_2"/>
    <property type="match status" value="1"/>
</dbReference>
<evidence type="ECO:0000313" key="5">
    <source>
        <dbReference type="EMBL" id="KAF1973216.1"/>
    </source>
</evidence>
<sequence>MGRPQGNNRRRNAGAPQAHPLSPGDIESRRAKAQFTLQSYTSRPLDDRPIMRQQQTAIAVALWRIGFHSVQKFVVLGPEEYEYRRTVNSASTVIQCWRELIAQADSTVLLDKRREDPRNFQQWRLKFIDHTNQRGQGPVFEICQRAADIPCQPSTRVSFHGILLLAAIGGFRRATIASVKYRDVCLAVVRDPNDRSKTKLVVTPTIGKNKLKRASRVSRALAISFSMTLVPYSPVCLASIIAARAIKDDAFKVGFESVEALLSRPSLKSVDFLPLDWKEEMLDRPIFNLSNGTFYDLWHRTCLVSGLREDPRFYTMRVGAGGRLDAFGPMAGRNDDLFQSLRSMSLSRDAGAPVDVSSEDLGEFEKRRDMQGLRADLEKARQRGSKEIRPVKAQIENLIETLSHLKLQEKRAAYFEHVDSQRAQGLSTAASSGKMRSSGALSAVAQFLQSCARELEEGCSVEQRAQHYMELLVDHLARRPSRPPPGPGAPKVAVEGCDDAAEPAYDESVDLNRTCTKQSRYLLCNTTFRGRSELTKHCRKIHVKDGTFDRPFSCPECLRLGMGDVTITRGPPAWSSHAEASHGKMLKPNLPSIARPVKGSERCLLCECFFVGGGGLWKHTRRIHHQNGEKFAQPFSCPECLRQGKGDASIGGFDDWKSHVLSEHAEMEGLQPLRSRPCSPPDACYDDGSRQGSNGGKRKRTRDDADADPTVDAAGGDWPEDTKAASDTTCTTPATATDSMSSTQTPASSVELENIRNIDPRLLPDHLKQGDHLKQSSKKVKSSLFDDPEAGNSERCVSAWETKPGPIVLSGSGTELEDLEGDCIPAADPQPEDHGLSYTGSLDAELHEPMIADCFHPQGQEVAEILESPPSEEFTTSAFAMIDLGDSHPHGMSPEGLSPTYFPDDVDVRQIHVAKLSQYPVEEEKEIGASPTSALTPDPEDPSNAAKLYWGRGYALVPEGCELNRTANNAQRCEEISSNISSQSHSSGGDLLSSSVVPRETNDWDLLSHS</sequence>
<feature type="compositionally biased region" description="Basic and acidic residues" evidence="2">
    <location>
        <begin position="753"/>
        <end position="774"/>
    </location>
</feature>
<feature type="domain" description="C2H2-type" evidence="4">
    <location>
        <begin position="513"/>
        <end position="547"/>
    </location>
</feature>
<dbReference type="AlphaFoldDB" id="A0A6A5VDW9"/>
<keyword evidence="6" id="KW-1185">Reference proteome</keyword>
<evidence type="ECO:0000313" key="6">
    <source>
        <dbReference type="Proteomes" id="UP000800036"/>
    </source>
</evidence>
<evidence type="ECO:0000256" key="1">
    <source>
        <dbReference type="PROSITE-ProRule" id="PRU00042"/>
    </source>
</evidence>
<organism evidence="5 6">
    <name type="scientific">Bimuria novae-zelandiae CBS 107.79</name>
    <dbReference type="NCBI Taxonomy" id="1447943"/>
    <lineage>
        <taxon>Eukaryota</taxon>
        <taxon>Fungi</taxon>
        <taxon>Dikarya</taxon>
        <taxon>Ascomycota</taxon>
        <taxon>Pezizomycotina</taxon>
        <taxon>Dothideomycetes</taxon>
        <taxon>Pleosporomycetidae</taxon>
        <taxon>Pleosporales</taxon>
        <taxon>Massarineae</taxon>
        <taxon>Didymosphaeriaceae</taxon>
        <taxon>Bimuria</taxon>
    </lineage>
</organism>
<dbReference type="InterPro" id="IPR021842">
    <property type="entry name" value="DUF3435"/>
</dbReference>
<dbReference type="PROSITE" id="PS00028">
    <property type="entry name" value="ZINC_FINGER_C2H2_1"/>
    <property type="match status" value="1"/>
</dbReference>
<dbReference type="SMART" id="SM00355">
    <property type="entry name" value="ZnF_C2H2"/>
    <property type="match status" value="4"/>
</dbReference>
<accession>A0A6A5VDW9</accession>
<feature type="compositionally biased region" description="Low complexity" evidence="2">
    <location>
        <begin position="725"/>
        <end position="739"/>
    </location>
</feature>
<evidence type="ECO:0000259" key="4">
    <source>
        <dbReference type="PROSITE" id="PS50157"/>
    </source>
</evidence>
<evidence type="ECO:0000256" key="2">
    <source>
        <dbReference type="SAM" id="MobiDB-lite"/>
    </source>
</evidence>
<name>A0A6A5VDW9_9PLEO</name>
<protein>
    <recommendedName>
        <fullName evidence="4">C2H2-type domain-containing protein</fullName>
    </recommendedName>
</protein>
<dbReference type="OrthoDB" id="3772622at2759"/>
<feature type="region of interest" description="Disordered" evidence="2">
    <location>
        <begin position="977"/>
        <end position="1010"/>
    </location>
</feature>
<evidence type="ECO:0000256" key="3">
    <source>
        <dbReference type="SAM" id="Phobius"/>
    </source>
</evidence>
<keyword evidence="3" id="KW-1133">Transmembrane helix</keyword>
<reference evidence="5" key="1">
    <citation type="journal article" date="2020" name="Stud. Mycol.">
        <title>101 Dothideomycetes genomes: a test case for predicting lifestyles and emergence of pathogens.</title>
        <authorList>
            <person name="Haridas S."/>
            <person name="Albert R."/>
            <person name="Binder M."/>
            <person name="Bloem J."/>
            <person name="Labutti K."/>
            <person name="Salamov A."/>
            <person name="Andreopoulos B."/>
            <person name="Baker S."/>
            <person name="Barry K."/>
            <person name="Bills G."/>
            <person name="Bluhm B."/>
            <person name="Cannon C."/>
            <person name="Castanera R."/>
            <person name="Culley D."/>
            <person name="Daum C."/>
            <person name="Ezra D."/>
            <person name="Gonzalez J."/>
            <person name="Henrissat B."/>
            <person name="Kuo A."/>
            <person name="Liang C."/>
            <person name="Lipzen A."/>
            <person name="Lutzoni F."/>
            <person name="Magnuson J."/>
            <person name="Mondo S."/>
            <person name="Nolan M."/>
            <person name="Ohm R."/>
            <person name="Pangilinan J."/>
            <person name="Park H.-J."/>
            <person name="Ramirez L."/>
            <person name="Alfaro M."/>
            <person name="Sun H."/>
            <person name="Tritt A."/>
            <person name="Yoshinaga Y."/>
            <person name="Zwiers L.-H."/>
            <person name="Turgeon B."/>
            <person name="Goodwin S."/>
            <person name="Spatafora J."/>
            <person name="Crous P."/>
            <person name="Grigoriev I."/>
        </authorList>
    </citation>
    <scope>NUCLEOTIDE SEQUENCE</scope>
    <source>
        <strain evidence="5">CBS 107.79</strain>
    </source>
</reference>
<proteinExistence type="predicted"/>
<feature type="region of interest" description="Disordered" evidence="2">
    <location>
        <begin position="922"/>
        <end position="946"/>
    </location>
</feature>